<protein>
    <submittedName>
        <fullName evidence="1">Uncharacterized protein</fullName>
    </submittedName>
</protein>
<dbReference type="RefSeq" id="WP_345114347.1">
    <property type="nucleotide sequence ID" value="NZ_BAABDH010000041.1"/>
</dbReference>
<proteinExistence type="predicted"/>
<comment type="caution">
    <text evidence="1">The sequence shown here is derived from an EMBL/GenBank/DDBJ whole genome shotgun (WGS) entry which is preliminary data.</text>
</comment>
<reference evidence="2" key="1">
    <citation type="journal article" date="2019" name="Int. J. Syst. Evol. Microbiol.">
        <title>The Global Catalogue of Microorganisms (GCM) 10K type strain sequencing project: providing services to taxonomists for standard genome sequencing and annotation.</title>
        <authorList>
            <consortium name="The Broad Institute Genomics Platform"/>
            <consortium name="The Broad Institute Genome Sequencing Center for Infectious Disease"/>
            <person name="Wu L."/>
            <person name="Ma J."/>
        </authorList>
    </citation>
    <scope>NUCLEOTIDE SEQUENCE [LARGE SCALE GENOMIC DNA]</scope>
    <source>
        <strain evidence="2">JCM 17214</strain>
    </source>
</reference>
<dbReference type="EMBL" id="BAABDH010000041">
    <property type="protein sequence ID" value="GAA3940141.1"/>
    <property type="molecule type" value="Genomic_DNA"/>
</dbReference>
<keyword evidence="2" id="KW-1185">Reference proteome</keyword>
<evidence type="ECO:0000313" key="1">
    <source>
        <dbReference type="EMBL" id="GAA3940141.1"/>
    </source>
</evidence>
<dbReference type="Proteomes" id="UP001499909">
    <property type="component" value="Unassembled WGS sequence"/>
</dbReference>
<accession>A0ABP7NB26</accession>
<evidence type="ECO:0000313" key="2">
    <source>
        <dbReference type="Proteomes" id="UP001499909"/>
    </source>
</evidence>
<gene>
    <name evidence="1" type="ORF">GCM10022406_25230</name>
</gene>
<organism evidence="1 2">
    <name type="scientific">Hymenobacter algoricola</name>
    <dbReference type="NCBI Taxonomy" id="486267"/>
    <lineage>
        <taxon>Bacteria</taxon>
        <taxon>Pseudomonadati</taxon>
        <taxon>Bacteroidota</taxon>
        <taxon>Cytophagia</taxon>
        <taxon>Cytophagales</taxon>
        <taxon>Hymenobacteraceae</taxon>
        <taxon>Hymenobacter</taxon>
    </lineage>
</organism>
<sequence>MWKSMRSQAGSDHLMTVFRSFHDSCIKEVALQTREFVDERRAMHFDNRTFVRLLFQSQFKKDATLEMIFEDVLDFNWVQDERKADPGLSIILHAVCLWKNDMLYWAEDLDWSLEAEDKNDFRWLAAKQARWRFAESGLDPATLLSEPIDSTD</sequence>
<name>A0ABP7NB26_9BACT</name>